<evidence type="ECO:0000256" key="1">
    <source>
        <dbReference type="ARBA" id="ARBA00022801"/>
    </source>
</evidence>
<dbReference type="PANTHER" id="PTHR43316">
    <property type="entry name" value="HYDROLASE, HALOACID DELAHOGENASE-RELATED"/>
    <property type="match status" value="1"/>
</dbReference>
<dbReference type="InterPro" id="IPR023198">
    <property type="entry name" value="PGP-like_dom2"/>
</dbReference>
<dbReference type="GO" id="GO:0016787">
    <property type="term" value="F:hydrolase activity"/>
    <property type="evidence" value="ECO:0007669"/>
    <property type="project" value="UniProtKB-KW"/>
</dbReference>
<dbReference type="Proteomes" id="UP000078544">
    <property type="component" value="Unassembled WGS sequence"/>
</dbReference>
<name>A0A167ZN71_9HYPO</name>
<keyword evidence="1" id="KW-0378">Hydrolase</keyword>
<dbReference type="EMBL" id="AZGY01000014">
    <property type="protein sequence ID" value="KZZ92891.1"/>
    <property type="molecule type" value="Genomic_DNA"/>
</dbReference>
<dbReference type="InterPro" id="IPR051540">
    <property type="entry name" value="S-2-haloacid_dehalogenase"/>
</dbReference>
<organism evidence="2 3">
    <name type="scientific">Moelleriella libera RCEF 2490</name>
    <dbReference type="NCBI Taxonomy" id="1081109"/>
    <lineage>
        <taxon>Eukaryota</taxon>
        <taxon>Fungi</taxon>
        <taxon>Dikarya</taxon>
        <taxon>Ascomycota</taxon>
        <taxon>Pezizomycotina</taxon>
        <taxon>Sordariomycetes</taxon>
        <taxon>Hypocreomycetidae</taxon>
        <taxon>Hypocreales</taxon>
        <taxon>Clavicipitaceae</taxon>
        <taxon>Moelleriella</taxon>
    </lineage>
</organism>
<dbReference type="AlphaFoldDB" id="A0A167ZN71"/>
<dbReference type="Gene3D" id="1.10.150.240">
    <property type="entry name" value="Putative phosphatase, domain 2"/>
    <property type="match status" value="1"/>
</dbReference>
<dbReference type="SUPFAM" id="SSF56784">
    <property type="entry name" value="HAD-like"/>
    <property type="match status" value="1"/>
</dbReference>
<proteinExistence type="predicted"/>
<dbReference type="OrthoDB" id="20198at2759"/>
<dbReference type="InterPro" id="IPR023214">
    <property type="entry name" value="HAD_sf"/>
</dbReference>
<dbReference type="PANTHER" id="PTHR43316:SF3">
    <property type="entry name" value="HALOACID DEHALOGENASE, TYPE II (AFU_ORTHOLOGUE AFUA_2G07750)-RELATED"/>
    <property type="match status" value="1"/>
</dbReference>
<gene>
    <name evidence="2" type="ORF">AAL_05923</name>
</gene>
<accession>A0A167ZN71</accession>
<keyword evidence="3" id="KW-1185">Reference proteome</keyword>
<protein>
    <submittedName>
        <fullName evidence="2">HAD-like domain protein</fullName>
    </submittedName>
</protein>
<evidence type="ECO:0000313" key="3">
    <source>
        <dbReference type="Proteomes" id="UP000078544"/>
    </source>
</evidence>
<dbReference type="Pfam" id="PF00702">
    <property type="entry name" value="Hydrolase"/>
    <property type="match status" value="1"/>
</dbReference>
<comment type="caution">
    <text evidence="2">The sequence shown here is derived from an EMBL/GenBank/DDBJ whole genome shotgun (WGS) entry which is preliminary data.</text>
</comment>
<sequence>MAAPSQETPSIESGRNPSVFIFDLLTTLADTSEVFRLSTASGKQSDGKAWQDRIVHETSQAGAYVPYETLIKRTAASIGIATSGPLPFDGGWTGVQEVPGARKLLQRLNDGRGEHRLGAFSNSSSRVGDGVAAKVAPGMLDAVITAEGCGFYEPRAEAYQACLKAMKVDATAAVFVVSNAEDFMSAKNSGMAAILYRDLEEQFVSVMARL</sequence>
<dbReference type="Gene3D" id="3.40.50.1000">
    <property type="entry name" value="HAD superfamily/HAD-like"/>
    <property type="match status" value="1"/>
</dbReference>
<dbReference type="STRING" id="1081109.A0A167ZN71"/>
<reference evidence="2 3" key="1">
    <citation type="journal article" date="2016" name="Genome Biol. Evol.">
        <title>Divergent and convergent evolution of fungal pathogenicity.</title>
        <authorList>
            <person name="Shang Y."/>
            <person name="Xiao G."/>
            <person name="Zheng P."/>
            <person name="Cen K."/>
            <person name="Zhan S."/>
            <person name="Wang C."/>
        </authorList>
    </citation>
    <scope>NUCLEOTIDE SEQUENCE [LARGE SCALE GENOMIC DNA]</scope>
    <source>
        <strain evidence="2 3">RCEF 2490</strain>
    </source>
</reference>
<dbReference type="InterPro" id="IPR036412">
    <property type="entry name" value="HAD-like_sf"/>
</dbReference>
<evidence type="ECO:0000313" key="2">
    <source>
        <dbReference type="EMBL" id="KZZ92891.1"/>
    </source>
</evidence>